<accession>A0AA96REM8</accession>
<dbReference type="InterPro" id="IPR012674">
    <property type="entry name" value="Calycin"/>
</dbReference>
<dbReference type="Proteomes" id="UP001305702">
    <property type="component" value="Chromosome"/>
</dbReference>
<protein>
    <submittedName>
        <fullName evidence="1">DUF1934 domain-containing protein</fullName>
    </submittedName>
</protein>
<dbReference type="AlphaFoldDB" id="A0AA96REM8"/>
<dbReference type="KEGG" id="paun:MJA45_26200"/>
<dbReference type="SUPFAM" id="SSF50814">
    <property type="entry name" value="Lipocalins"/>
    <property type="match status" value="1"/>
</dbReference>
<proteinExistence type="predicted"/>
<organism evidence="1 2">
    <name type="scientific">Paenibacillus aurantius</name>
    <dbReference type="NCBI Taxonomy" id="2918900"/>
    <lineage>
        <taxon>Bacteria</taxon>
        <taxon>Bacillati</taxon>
        <taxon>Bacillota</taxon>
        <taxon>Bacilli</taxon>
        <taxon>Bacillales</taxon>
        <taxon>Paenibacillaceae</taxon>
        <taxon>Paenibacillus</taxon>
    </lineage>
</organism>
<dbReference type="InterPro" id="IPR015231">
    <property type="entry name" value="DUF1934"/>
</dbReference>
<reference evidence="1 2" key="1">
    <citation type="submission" date="2022-02" db="EMBL/GenBank/DDBJ databases">
        <title>Paenibacillus sp. MBLB1776 Whole Genome Shotgun Sequencing.</title>
        <authorList>
            <person name="Hwang C.Y."/>
            <person name="Cho E.-S."/>
            <person name="Seo M.-J."/>
        </authorList>
    </citation>
    <scope>NUCLEOTIDE SEQUENCE [LARGE SCALE GENOMIC DNA]</scope>
    <source>
        <strain evidence="1 2">MBLB1776</strain>
    </source>
</reference>
<evidence type="ECO:0000313" key="2">
    <source>
        <dbReference type="Proteomes" id="UP001305702"/>
    </source>
</evidence>
<dbReference type="Pfam" id="PF09148">
    <property type="entry name" value="DUF1934"/>
    <property type="match status" value="1"/>
</dbReference>
<dbReference type="RefSeq" id="WP_315604828.1">
    <property type="nucleotide sequence ID" value="NZ_CP130318.1"/>
</dbReference>
<gene>
    <name evidence="1" type="ORF">MJA45_26200</name>
</gene>
<dbReference type="EMBL" id="CP130318">
    <property type="protein sequence ID" value="WNQ11052.1"/>
    <property type="molecule type" value="Genomic_DNA"/>
</dbReference>
<dbReference type="Gene3D" id="2.40.128.20">
    <property type="match status" value="1"/>
</dbReference>
<keyword evidence="2" id="KW-1185">Reference proteome</keyword>
<evidence type="ECO:0000313" key="1">
    <source>
        <dbReference type="EMBL" id="WNQ11052.1"/>
    </source>
</evidence>
<name>A0AA96REM8_9BACL</name>
<sequence length="135" mass="15124">MPDSVTLQINSRIDGKEIRQSFSAERYRKGDSFYFRYRETDPAMGRTATILKVAPGEIRILRHGDVESEQTFVPDGRRNGFYQTPQGLLELGTETRELAVRLVNGTGTVSWSYDLFVSGEPSGTCRLEITVTEGA</sequence>